<organism evidence="2 3">
    <name type="scientific">Flexivirga caeni</name>
    <dbReference type="NCBI Taxonomy" id="2294115"/>
    <lineage>
        <taxon>Bacteria</taxon>
        <taxon>Bacillati</taxon>
        <taxon>Actinomycetota</taxon>
        <taxon>Actinomycetes</taxon>
        <taxon>Micrococcales</taxon>
        <taxon>Dermacoccaceae</taxon>
        <taxon>Flexivirga</taxon>
    </lineage>
</organism>
<evidence type="ECO:0000313" key="3">
    <source>
        <dbReference type="Proteomes" id="UP000271678"/>
    </source>
</evidence>
<evidence type="ECO:0000313" key="2">
    <source>
        <dbReference type="EMBL" id="RNI24695.1"/>
    </source>
</evidence>
<feature type="transmembrane region" description="Helical" evidence="1">
    <location>
        <begin position="292"/>
        <end position="313"/>
    </location>
</feature>
<accession>A0A3M9MHP0</accession>
<protein>
    <recommendedName>
        <fullName evidence="4">FUSC family protein</fullName>
    </recommendedName>
</protein>
<comment type="caution">
    <text evidence="2">The sequence shown here is derived from an EMBL/GenBank/DDBJ whole genome shotgun (WGS) entry which is preliminary data.</text>
</comment>
<dbReference type="Proteomes" id="UP000271678">
    <property type="component" value="Unassembled WGS sequence"/>
</dbReference>
<keyword evidence="1" id="KW-1133">Transmembrane helix</keyword>
<reference evidence="2 3" key="1">
    <citation type="submission" date="2018-11" db="EMBL/GenBank/DDBJ databases">
        <title>Draft genome of Simplicispira Flexivirga sp. BO-16.</title>
        <authorList>
            <person name="Im W.T."/>
        </authorList>
    </citation>
    <scope>NUCLEOTIDE SEQUENCE [LARGE SCALE GENOMIC DNA]</scope>
    <source>
        <strain evidence="2 3">BO-16</strain>
    </source>
</reference>
<gene>
    <name evidence="2" type="ORF">EFY87_03050</name>
</gene>
<feature type="transmembrane region" description="Helical" evidence="1">
    <location>
        <begin position="67"/>
        <end position="84"/>
    </location>
</feature>
<feature type="transmembrane region" description="Helical" evidence="1">
    <location>
        <begin position="91"/>
        <end position="110"/>
    </location>
</feature>
<feature type="transmembrane region" description="Helical" evidence="1">
    <location>
        <begin position="43"/>
        <end position="61"/>
    </location>
</feature>
<evidence type="ECO:0008006" key="4">
    <source>
        <dbReference type="Google" id="ProtNLM"/>
    </source>
</evidence>
<dbReference type="RefSeq" id="WP_123269987.1">
    <property type="nucleotide sequence ID" value="NZ_RJJQ01000002.1"/>
</dbReference>
<dbReference type="AlphaFoldDB" id="A0A3M9MHP0"/>
<proteinExistence type="predicted"/>
<feature type="transmembrane region" description="Helical" evidence="1">
    <location>
        <begin position="130"/>
        <end position="149"/>
    </location>
</feature>
<feature type="transmembrane region" description="Helical" evidence="1">
    <location>
        <begin position="20"/>
        <end position="36"/>
    </location>
</feature>
<dbReference type="EMBL" id="RJJQ01000002">
    <property type="protein sequence ID" value="RNI24695.1"/>
    <property type="molecule type" value="Genomic_DNA"/>
</dbReference>
<feature type="transmembrane region" description="Helical" evidence="1">
    <location>
        <begin position="170"/>
        <end position="192"/>
    </location>
</feature>
<evidence type="ECO:0000256" key="1">
    <source>
        <dbReference type="SAM" id="Phobius"/>
    </source>
</evidence>
<dbReference type="OrthoDB" id="4764872at2"/>
<keyword evidence="1" id="KW-0812">Transmembrane</keyword>
<name>A0A3M9MHP0_9MICO</name>
<keyword evidence="1" id="KW-0472">Membrane</keyword>
<sequence length="323" mass="33186">MQGSQPAGGTSPPTWRTPRAWLPVAFAAAMVAAAQLSGQRAVVFPEGAALAFGAWVMWHPQWIVPRWRLVATPTCCAVAGVGMARLLPARLAAEVAALACATVVLLVLRSQIAPALSAATLPTVFGIRSWVYPVAVLAIATVMVVGVTLQARATPGHPARAEPSAPGGRWPVSGFLCYAALAAAWFGAAAALHLPSVAVAPPLAVSGLEWFFEHPRSVRVGAGRALLLGLAWAIGSAAVWHLPAVLAAVLATSCALVLMLTLSLRCAPVLAMALVAQIAGPVRSWTGTARDAGLIVASVVVLYLAAAVAARLWRRRPGSSPGG</sequence>
<feature type="transmembrane region" description="Helical" evidence="1">
    <location>
        <begin position="256"/>
        <end position="280"/>
    </location>
</feature>
<keyword evidence="3" id="KW-1185">Reference proteome</keyword>
<feature type="transmembrane region" description="Helical" evidence="1">
    <location>
        <begin position="225"/>
        <end position="249"/>
    </location>
</feature>